<name>A0A497E2X5_UNCAE</name>
<feature type="coiled-coil region" evidence="1">
    <location>
        <begin position="94"/>
        <end position="161"/>
    </location>
</feature>
<keyword evidence="3" id="KW-0472">Membrane</keyword>
<comment type="caution">
    <text evidence="4">The sequence shown here is derived from an EMBL/GenBank/DDBJ whole genome shotgun (WGS) entry which is preliminary data.</text>
</comment>
<sequence length="618" mass="70496">MRKGLIPGALLILSFLLGAFFSPGFAQDFPRHKNPAEIKEEAFFPHQLVAFYGEVVRLQLEGRWDEASSELAKSLLSYVPEPVRHIFARFNELIQQVTDKLKIIREDIDSAEHLLCQGEIEKAGETLKASWETLLKAERDLDNLNAAVDELRRRIGALADRVREKIEPLHKLKEDYKHKIQSLYRKVQEGKRLEATFLEISVDERSVLPGGSFEVYGKLKREAGGVLGGREVDIFLENEKLVSLSTDEDGQFKKRIDFPFLYKKNVSLFASFSPKGEDKEAFYPSTSKQVLLEPFFYTPQITARYQKPVYPVLPFTLQGEIRLEDAPLANYPVRLQVAEKITELSTDEEGRFETELSLPADGGKSFPVTIFTPARGIISPASFTINIPVSYKLPFMVVNVPRVVVAPFPLKLQGEVFLENGSMKNAMLRVMTEEESVTTTVEEKSFQVRLPFSLLHFSGWERVTIFLHPQEAWVLPLSEERKVLVINPLTLSPFIGLLFLFVGVASRRKKEVKRKEELLEERKKIPPERKVAEERKLIGLALIYSEAVDVVASLTGIRQAPADTIREYLNVVKDRLGEKGRYFELISRETEKFLYASEKPPGEEKAKQALEKLREQKR</sequence>
<feature type="compositionally biased region" description="Basic and acidic residues" evidence="2">
    <location>
        <begin position="600"/>
        <end position="618"/>
    </location>
</feature>
<protein>
    <recommendedName>
        <fullName evidence="6">DUF4129 domain-containing protein</fullName>
    </recommendedName>
</protein>
<evidence type="ECO:0000256" key="1">
    <source>
        <dbReference type="SAM" id="Coils"/>
    </source>
</evidence>
<proteinExistence type="predicted"/>
<reference evidence="4 5" key="1">
    <citation type="submission" date="2018-06" db="EMBL/GenBank/DDBJ databases">
        <title>Extensive metabolic versatility and redundancy in microbially diverse, dynamic hydrothermal sediments.</title>
        <authorList>
            <person name="Dombrowski N."/>
            <person name="Teske A."/>
            <person name="Baker B.J."/>
        </authorList>
    </citation>
    <scope>NUCLEOTIDE SEQUENCE [LARGE SCALE GENOMIC DNA]</scope>
    <source>
        <strain evidence="4">B47_G16</strain>
    </source>
</reference>
<evidence type="ECO:0000256" key="2">
    <source>
        <dbReference type="SAM" id="MobiDB-lite"/>
    </source>
</evidence>
<keyword evidence="1" id="KW-0175">Coiled coil</keyword>
<dbReference type="AlphaFoldDB" id="A0A497E2X5"/>
<evidence type="ECO:0008006" key="6">
    <source>
        <dbReference type="Google" id="ProtNLM"/>
    </source>
</evidence>
<evidence type="ECO:0000256" key="3">
    <source>
        <dbReference type="SAM" id="Phobius"/>
    </source>
</evidence>
<keyword evidence="3" id="KW-1133">Transmembrane helix</keyword>
<evidence type="ECO:0000313" key="4">
    <source>
        <dbReference type="EMBL" id="RLE08603.1"/>
    </source>
</evidence>
<gene>
    <name evidence="4" type="ORF">DRJ00_05980</name>
</gene>
<feature type="transmembrane region" description="Helical" evidence="3">
    <location>
        <begin position="484"/>
        <end position="505"/>
    </location>
</feature>
<dbReference type="Proteomes" id="UP000279422">
    <property type="component" value="Unassembled WGS sequence"/>
</dbReference>
<dbReference type="EMBL" id="QMPZ01000088">
    <property type="protein sequence ID" value="RLE08603.1"/>
    <property type="molecule type" value="Genomic_DNA"/>
</dbReference>
<organism evidence="4 5">
    <name type="scientific">Aerophobetes bacterium</name>
    <dbReference type="NCBI Taxonomy" id="2030807"/>
    <lineage>
        <taxon>Bacteria</taxon>
        <taxon>Candidatus Aerophobota</taxon>
    </lineage>
</organism>
<keyword evidence="3" id="KW-0812">Transmembrane</keyword>
<feature type="region of interest" description="Disordered" evidence="2">
    <location>
        <begin position="597"/>
        <end position="618"/>
    </location>
</feature>
<accession>A0A497E2X5</accession>
<evidence type="ECO:0000313" key="5">
    <source>
        <dbReference type="Proteomes" id="UP000279422"/>
    </source>
</evidence>